<organism evidence="9 10">
    <name type="scientific">Svornostia abyssi</name>
    <dbReference type="NCBI Taxonomy" id="2898438"/>
    <lineage>
        <taxon>Bacteria</taxon>
        <taxon>Bacillati</taxon>
        <taxon>Actinomycetota</taxon>
        <taxon>Thermoleophilia</taxon>
        <taxon>Solirubrobacterales</taxon>
        <taxon>Baekduiaceae</taxon>
        <taxon>Svornostia</taxon>
    </lineage>
</organism>
<accession>A0ABY5PN13</accession>
<feature type="domain" description="SSD" evidence="8">
    <location>
        <begin position="205"/>
        <end position="330"/>
    </location>
</feature>
<feature type="transmembrane region" description="Helical" evidence="7">
    <location>
        <begin position="553"/>
        <end position="580"/>
    </location>
</feature>
<feature type="transmembrane region" description="Helical" evidence="7">
    <location>
        <begin position="586"/>
        <end position="605"/>
    </location>
</feature>
<feature type="transmembrane region" description="Helical" evidence="7">
    <location>
        <begin position="182"/>
        <end position="201"/>
    </location>
</feature>
<feature type="transmembrane region" description="Helical" evidence="7">
    <location>
        <begin position="208"/>
        <end position="225"/>
    </location>
</feature>
<dbReference type="SUPFAM" id="SSF82866">
    <property type="entry name" value="Multidrug efflux transporter AcrB transmembrane domain"/>
    <property type="match status" value="2"/>
</dbReference>
<evidence type="ECO:0000259" key="8">
    <source>
        <dbReference type="PROSITE" id="PS50156"/>
    </source>
</evidence>
<feature type="transmembrane region" description="Helical" evidence="7">
    <location>
        <begin position="366"/>
        <end position="385"/>
    </location>
</feature>
<sequence length="723" mass="72823">MPATTDPTRGLGRLASAIHRRPGRTLLLWVAAIAAAFGLASVAGGEWSSDYSTPGSDSKAAATALETRFGQGSTDTVDVVWRDPDGATRPATVAVVDRLLADAAGLPGVASVPAAASAERSEDGTTGLVRIALQTRAELVPEATGTALVALGERAADEGLELALGGGVIQQAESEGLPAETIPLLIAALVLVLALGSIVAAGLPLVTALLGLGTSVGLVLALSAVVDVPDWGLSVAIMIGLGVGIDYALLFLTRHLAALRAGVTVHDALVETTATAGRSVLVAGSTVVISVLGLFLMGLGYLRGVALATVLAVLISMAAAVTLLPAVLALLGRRAAALRVPGIDGGGGPRSGAGARRWARTVQRRPWGALTAGLVVIGVLAAPALDTRLGFPDAGNDLAGTQNRQAFDLIAAGFGPGANGALYVVAQTTSGPVDDADLAALQRGLEADGGVRGVSDPRRSEQGDAAVLVVTPTTAPQAPETRELIDRVRDEIVPSAGTPLAVDVGGATAASVDQAAVTASRLPLFIGSVVLLSMLLLLVAFRSLPVALKAAAMTLLSIAAALGVVAVLAQGGALGGLIGIDEPVPVAPYIPVMLFAILFGLSMDYEVFLMSRIKEERATGRTASEAVVAGMGATARVIAAAAAIMVAVFGGFGFGDDVGLKLIGVGLASAVFIDATVVRLLLVPSVLALLGERAWWMPAGLDRILPHVDLEAPDTRPATEVAS</sequence>
<feature type="transmembrane region" description="Helical" evidence="7">
    <location>
        <begin position="231"/>
        <end position="252"/>
    </location>
</feature>
<evidence type="ECO:0000256" key="2">
    <source>
        <dbReference type="ARBA" id="ARBA00010157"/>
    </source>
</evidence>
<evidence type="ECO:0000256" key="4">
    <source>
        <dbReference type="ARBA" id="ARBA00022692"/>
    </source>
</evidence>
<feature type="transmembrane region" description="Helical" evidence="7">
    <location>
        <begin position="280"/>
        <end position="299"/>
    </location>
</feature>
<keyword evidence="6 7" id="KW-0472">Membrane</keyword>
<keyword evidence="10" id="KW-1185">Reference proteome</keyword>
<evidence type="ECO:0000313" key="9">
    <source>
        <dbReference type="EMBL" id="UUY05989.1"/>
    </source>
</evidence>
<dbReference type="EMBL" id="CP088295">
    <property type="protein sequence ID" value="UUY05989.1"/>
    <property type="molecule type" value="Genomic_DNA"/>
</dbReference>
<keyword evidence="5 7" id="KW-1133">Transmembrane helix</keyword>
<evidence type="ECO:0000256" key="5">
    <source>
        <dbReference type="ARBA" id="ARBA00022989"/>
    </source>
</evidence>
<evidence type="ECO:0000256" key="3">
    <source>
        <dbReference type="ARBA" id="ARBA00022475"/>
    </source>
</evidence>
<keyword evidence="4 7" id="KW-0812">Transmembrane</keyword>
<dbReference type="Pfam" id="PF03176">
    <property type="entry name" value="MMPL"/>
    <property type="match status" value="2"/>
</dbReference>
<comment type="subcellular location">
    <subcellularLocation>
        <location evidence="1">Cell membrane</location>
        <topology evidence="1">Multi-pass membrane protein</topology>
    </subcellularLocation>
</comment>
<feature type="transmembrane region" description="Helical" evidence="7">
    <location>
        <begin position="305"/>
        <end position="331"/>
    </location>
</feature>
<name>A0ABY5PN13_9ACTN</name>
<reference evidence="10" key="1">
    <citation type="submission" date="2021-11" db="EMBL/GenBank/DDBJ databases">
        <title>Cultivation dependent microbiological survey of springs from the worlds oldest radium mine currently devoted to the extraction of radon-saturated water.</title>
        <authorList>
            <person name="Kapinusova G."/>
            <person name="Smrhova T."/>
            <person name="Strejcek M."/>
            <person name="Suman J."/>
            <person name="Jani K."/>
            <person name="Pajer P."/>
            <person name="Uhlik O."/>
        </authorList>
    </citation>
    <scope>NUCLEOTIDE SEQUENCE [LARGE SCALE GENOMIC DNA]</scope>
    <source>
        <strain evidence="10">J379</strain>
    </source>
</reference>
<dbReference type="PROSITE" id="PS50156">
    <property type="entry name" value="SSD"/>
    <property type="match status" value="1"/>
</dbReference>
<comment type="similarity">
    <text evidence="2">Belongs to the resistance-nodulation-cell division (RND) (TC 2.A.6) family. MmpL subfamily.</text>
</comment>
<evidence type="ECO:0000256" key="7">
    <source>
        <dbReference type="SAM" id="Phobius"/>
    </source>
</evidence>
<keyword evidence="3" id="KW-1003">Cell membrane</keyword>
<feature type="transmembrane region" description="Helical" evidence="7">
    <location>
        <begin position="662"/>
        <end position="690"/>
    </location>
</feature>
<feature type="transmembrane region" description="Helical" evidence="7">
    <location>
        <begin position="26"/>
        <end position="44"/>
    </location>
</feature>
<evidence type="ECO:0000256" key="6">
    <source>
        <dbReference type="ARBA" id="ARBA00023136"/>
    </source>
</evidence>
<dbReference type="InterPro" id="IPR000731">
    <property type="entry name" value="SSD"/>
</dbReference>
<evidence type="ECO:0000313" key="10">
    <source>
        <dbReference type="Proteomes" id="UP001058860"/>
    </source>
</evidence>
<evidence type="ECO:0000256" key="1">
    <source>
        <dbReference type="ARBA" id="ARBA00004651"/>
    </source>
</evidence>
<dbReference type="RefSeq" id="WP_353866424.1">
    <property type="nucleotide sequence ID" value="NZ_CP088295.1"/>
</dbReference>
<feature type="transmembrane region" description="Helical" evidence="7">
    <location>
        <begin position="626"/>
        <end position="650"/>
    </location>
</feature>
<feature type="transmembrane region" description="Helical" evidence="7">
    <location>
        <begin position="522"/>
        <end position="541"/>
    </location>
</feature>
<gene>
    <name evidence="9" type="ORF">LRS13_10870</name>
</gene>
<dbReference type="PANTHER" id="PTHR33406:SF11">
    <property type="entry name" value="MEMBRANE PROTEIN SCO6666-RELATED"/>
    <property type="match status" value="1"/>
</dbReference>
<protein>
    <submittedName>
        <fullName evidence="9">MMPL family transporter</fullName>
    </submittedName>
</protein>
<proteinExistence type="inferred from homology"/>
<dbReference type="Proteomes" id="UP001058860">
    <property type="component" value="Chromosome"/>
</dbReference>
<dbReference type="PANTHER" id="PTHR33406">
    <property type="entry name" value="MEMBRANE PROTEIN MJ1562-RELATED"/>
    <property type="match status" value="1"/>
</dbReference>
<dbReference type="InterPro" id="IPR050545">
    <property type="entry name" value="Mycobact_MmpL"/>
</dbReference>
<dbReference type="Gene3D" id="1.20.1640.10">
    <property type="entry name" value="Multidrug efflux transporter AcrB transmembrane domain"/>
    <property type="match status" value="2"/>
</dbReference>
<dbReference type="InterPro" id="IPR004869">
    <property type="entry name" value="MMPL_dom"/>
</dbReference>